<dbReference type="InterPro" id="IPR010496">
    <property type="entry name" value="AL/BT2_dom"/>
</dbReference>
<protein>
    <recommendedName>
        <fullName evidence="2">3-keto-alpha-glucoside-1,2-lyase/3-keto-2-hydroxy-glucal hydratase domain-containing protein</fullName>
    </recommendedName>
</protein>
<keyword evidence="1" id="KW-1133">Transmembrane helix</keyword>
<evidence type="ECO:0000313" key="4">
    <source>
        <dbReference type="Proteomes" id="UP000228921"/>
    </source>
</evidence>
<accession>A0A2M8P2Y6</accession>
<keyword evidence="1" id="KW-0472">Membrane</keyword>
<comment type="caution">
    <text evidence="3">The sequence shown here is derived from an EMBL/GenBank/DDBJ whole genome shotgun (WGS) entry which is preliminary data.</text>
</comment>
<proteinExistence type="predicted"/>
<dbReference type="EMBL" id="PGTK01000002">
    <property type="protein sequence ID" value="PJF31908.1"/>
    <property type="molecule type" value="Genomic_DNA"/>
</dbReference>
<dbReference type="Pfam" id="PF06439">
    <property type="entry name" value="3keto-disac_hyd"/>
    <property type="match status" value="1"/>
</dbReference>
<dbReference type="GO" id="GO:0016787">
    <property type="term" value="F:hydrolase activity"/>
    <property type="evidence" value="ECO:0007669"/>
    <property type="project" value="InterPro"/>
</dbReference>
<organism evidence="3 4">
    <name type="scientific">Candidatus Thermofonsia Clade 1 bacterium</name>
    <dbReference type="NCBI Taxonomy" id="2364210"/>
    <lineage>
        <taxon>Bacteria</taxon>
        <taxon>Bacillati</taxon>
        <taxon>Chloroflexota</taxon>
        <taxon>Candidatus Thermofontia</taxon>
        <taxon>Candidatus Thermofonsia Clade 1</taxon>
    </lineage>
</organism>
<dbReference type="Proteomes" id="UP000228921">
    <property type="component" value="Unassembled WGS sequence"/>
</dbReference>
<dbReference type="Gene3D" id="2.60.120.560">
    <property type="entry name" value="Exo-inulinase, domain 1"/>
    <property type="match status" value="1"/>
</dbReference>
<gene>
    <name evidence="3" type="ORF">CUN51_02910</name>
</gene>
<evidence type="ECO:0000259" key="2">
    <source>
        <dbReference type="Pfam" id="PF06439"/>
    </source>
</evidence>
<keyword evidence="1" id="KW-0812">Transmembrane</keyword>
<evidence type="ECO:0000256" key="1">
    <source>
        <dbReference type="SAM" id="Phobius"/>
    </source>
</evidence>
<evidence type="ECO:0000313" key="3">
    <source>
        <dbReference type="EMBL" id="PJF31908.1"/>
    </source>
</evidence>
<sequence length="273" mass="29558">MTDQTASQTTRPRLWRAMIIALIVALAALGIVNLVSLALINADQPINAPSGALLYVSTFDDDPDTEADDSFNAQWAQYAGQDSAVIQDGILYLSIGSAGGVFSDLDYPFADLDVEVLTGWQEGDPEVIEAAEISLMFRYQDVDNFYAFKLRGDGAYRVERLQSGVLEVLSEWQIAPQALSGLGAFNRLRAVAQGNQLRFFINDQPVLLCPKGADRRSTWNGLRSGQCLSNNRQTAEFLIDSAFKTGKIALGAVAGQGATGFRVAFDNVIVLAP</sequence>
<name>A0A2M8P2Y6_9CHLR</name>
<feature type="domain" description="3-keto-alpha-glucoside-1,2-lyase/3-keto-2-hydroxy-glucal hydratase" evidence="2">
    <location>
        <begin position="73"/>
        <end position="268"/>
    </location>
</feature>
<dbReference type="AlphaFoldDB" id="A0A2M8P2Y6"/>
<feature type="transmembrane region" description="Helical" evidence="1">
    <location>
        <begin position="17"/>
        <end position="40"/>
    </location>
</feature>
<reference evidence="3 4" key="1">
    <citation type="submission" date="2017-11" db="EMBL/GenBank/DDBJ databases">
        <title>Evolution of Phototrophy in the Chloroflexi Phylum Driven by Horizontal Gene Transfer.</title>
        <authorList>
            <person name="Ward L.M."/>
            <person name="Hemp J."/>
            <person name="Shih P.M."/>
            <person name="Mcglynn S.E."/>
            <person name="Fischer W."/>
        </authorList>
    </citation>
    <scope>NUCLEOTIDE SEQUENCE [LARGE SCALE GENOMIC DNA]</scope>
    <source>
        <strain evidence="3">CP2_2F</strain>
    </source>
</reference>